<dbReference type="AlphaFoldDB" id="A0A9D2PQQ1"/>
<proteinExistence type="predicted"/>
<feature type="region of interest" description="Disordered" evidence="1">
    <location>
        <begin position="138"/>
        <end position="164"/>
    </location>
</feature>
<keyword evidence="2" id="KW-0812">Transmembrane</keyword>
<protein>
    <submittedName>
        <fullName evidence="3">Spore cortex biosynthesis protein YabQ</fullName>
    </submittedName>
</protein>
<name>A0A9D2PQQ1_9FIRM</name>
<dbReference type="InterPro" id="IPR019074">
    <property type="entry name" value="YabQ"/>
</dbReference>
<reference evidence="3" key="1">
    <citation type="journal article" date="2021" name="PeerJ">
        <title>Extensive microbial diversity within the chicken gut microbiome revealed by metagenomics and culture.</title>
        <authorList>
            <person name="Gilroy R."/>
            <person name="Ravi A."/>
            <person name="Getino M."/>
            <person name="Pursley I."/>
            <person name="Horton D.L."/>
            <person name="Alikhan N.F."/>
            <person name="Baker D."/>
            <person name="Gharbi K."/>
            <person name="Hall N."/>
            <person name="Watson M."/>
            <person name="Adriaenssens E.M."/>
            <person name="Foster-Nyarko E."/>
            <person name="Jarju S."/>
            <person name="Secka A."/>
            <person name="Antonio M."/>
            <person name="Oren A."/>
            <person name="Chaudhuri R.R."/>
            <person name="La Ragione R."/>
            <person name="Hildebrand F."/>
            <person name="Pallen M.J."/>
        </authorList>
    </citation>
    <scope>NUCLEOTIDE SEQUENCE</scope>
    <source>
        <strain evidence="3">ChiBcec2-3848</strain>
    </source>
</reference>
<accession>A0A9D2PQQ1</accession>
<feature type="transmembrane region" description="Helical" evidence="2">
    <location>
        <begin position="41"/>
        <end position="63"/>
    </location>
</feature>
<sequence length="164" mass="18922">MSSTMQQELLLFCRTFLAGVCLAVCYDLLRILRNTAAHSTFLIGLQDILYWCAAGLFLFSVIYRENDGVIRIYVLLGTFLGAFVYHAGPSVILVKYLSAFLKQTVRCLGILGKPLKLWRKRLKFYLTGVKIALYKRKPTQRVRKQKNEEKKKKKKESAEQDRHA</sequence>
<evidence type="ECO:0000313" key="3">
    <source>
        <dbReference type="EMBL" id="HJC64624.1"/>
    </source>
</evidence>
<keyword evidence="2" id="KW-0472">Membrane</keyword>
<dbReference type="Pfam" id="PF09578">
    <property type="entry name" value="Spore_YabQ"/>
    <property type="match status" value="1"/>
</dbReference>
<evidence type="ECO:0000313" key="4">
    <source>
        <dbReference type="Proteomes" id="UP000823886"/>
    </source>
</evidence>
<evidence type="ECO:0000256" key="1">
    <source>
        <dbReference type="SAM" id="MobiDB-lite"/>
    </source>
</evidence>
<evidence type="ECO:0000256" key="2">
    <source>
        <dbReference type="SAM" id="Phobius"/>
    </source>
</evidence>
<gene>
    <name evidence="3" type="ORF">H9753_13595</name>
</gene>
<feature type="compositionally biased region" description="Basic and acidic residues" evidence="1">
    <location>
        <begin position="145"/>
        <end position="164"/>
    </location>
</feature>
<feature type="transmembrane region" description="Helical" evidence="2">
    <location>
        <begin position="70"/>
        <end position="87"/>
    </location>
</feature>
<reference evidence="3" key="2">
    <citation type="submission" date="2021-04" db="EMBL/GenBank/DDBJ databases">
        <authorList>
            <person name="Gilroy R."/>
        </authorList>
    </citation>
    <scope>NUCLEOTIDE SEQUENCE</scope>
    <source>
        <strain evidence="3">ChiBcec2-3848</strain>
    </source>
</reference>
<dbReference type="NCBIfam" id="TIGR02893">
    <property type="entry name" value="spore_yabQ"/>
    <property type="match status" value="1"/>
</dbReference>
<keyword evidence="2" id="KW-1133">Transmembrane helix</keyword>
<comment type="caution">
    <text evidence="3">The sequence shown here is derived from an EMBL/GenBank/DDBJ whole genome shotgun (WGS) entry which is preliminary data.</text>
</comment>
<dbReference type="EMBL" id="DWVZ01000188">
    <property type="protein sequence ID" value="HJC64624.1"/>
    <property type="molecule type" value="Genomic_DNA"/>
</dbReference>
<organism evidence="3 4">
    <name type="scientific">Candidatus Blautia merdavium</name>
    <dbReference type="NCBI Taxonomy" id="2838494"/>
    <lineage>
        <taxon>Bacteria</taxon>
        <taxon>Bacillati</taxon>
        <taxon>Bacillota</taxon>
        <taxon>Clostridia</taxon>
        <taxon>Lachnospirales</taxon>
        <taxon>Lachnospiraceae</taxon>
        <taxon>Blautia</taxon>
    </lineage>
</organism>
<dbReference type="Proteomes" id="UP000823886">
    <property type="component" value="Unassembled WGS sequence"/>
</dbReference>